<protein>
    <submittedName>
        <fullName evidence="1">Uncharacterized protein</fullName>
    </submittedName>
</protein>
<proteinExistence type="predicted"/>
<organism evidence="1 2">
    <name type="scientific">Hibiscus sabdariffa</name>
    <name type="common">roselle</name>
    <dbReference type="NCBI Taxonomy" id="183260"/>
    <lineage>
        <taxon>Eukaryota</taxon>
        <taxon>Viridiplantae</taxon>
        <taxon>Streptophyta</taxon>
        <taxon>Embryophyta</taxon>
        <taxon>Tracheophyta</taxon>
        <taxon>Spermatophyta</taxon>
        <taxon>Magnoliopsida</taxon>
        <taxon>eudicotyledons</taxon>
        <taxon>Gunneridae</taxon>
        <taxon>Pentapetalae</taxon>
        <taxon>rosids</taxon>
        <taxon>malvids</taxon>
        <taxon>Malvales</taxon>
        <taxon>Malvaceae</taxon>
        <taxon>Malvoideae</taxon>
        <taxon>Hibiscus</taxon>
    </lineage>
</organism>
<dbReference type="EMBL" id="JBBPBN010000030">
    <property type="protein sequence ID" value="KAK9005333.1"/>
    <property type="molecule type" value="Genomic_DNA"/>
</dbReference>
<sequence length="141" mass="15576">MEHCVVVKLMPASMACLSTQGEGILSHCPMCNHRNRKPKASSLLGSNTSTPPPETQLYLIVFPIDPLSRAFRFGPTLHKLQCFSMLSELAFSTRDFMPASCSTRCSLLINAVIRRVGDLRASMQVFLSGKTIEVCVPFLDQ</sequence>
<name>A0ABR2QXM3_9ROSI</name>
<dbReference type="Proteomes" id="UP001396334">
    <property type="component" value="Unassembled WGS sequence"/>
</dbReference>
<evidence type="ECO:0000313" key="1">
    <source>
        <dbReference type="EMBL" id="KAK9005333.1"/>
    </source>
</evidence>
<keyword evidence="2" id="KW-1185">Reference proteome</keyword>
<gene>
    <name evidence="1" type="ORF">V6N11_042770</name>
</gene>
<comment type="caution">
    <text evidence="1">The sequence shown here is derived from an EMBL/GenBank/DDBJ whole genome shotgun (WGS) entry which is preliminary data.</text>
</comment>
<accession>A0ABR2QXM3</accession>
<reference evidence="1 2" key="1">
    <citation type="journal article" date="2024" name="G3 (Bethesda)">
        <title>Genome assembly of Hibiscus sabdariffa L. provides insights into metabolisms of medicinal natural products.</title>
        <authorList>
            <person name="Kim T."/>
        </authorList>
    </citation>
    <scope>NUCLEOTIDE SEQUENCE [LARGE SCALE GENOMIC DNA]</scope>
    <source>
        <strain evidence="1">TK-2024</strain>
        <tissue evidence="1">Old leaves</tissue>
    </source>
</reference>
<evidence type="ECO:0000313" key="2">
    <source>
        <dbReference type="Proteomes" id="UP001396334"/>
    </source>
</evidence>